<sequence length="169" mass="19716">MEPLTDKRAEIQQIKRVVQQAVDQYPRLIGFLITLPNRVQNTVQLFQNTVYQLLNDLVVTRQMSGKQVSPTILRWVWEAPPAQVCRGLLLMNQDTFCHPRHDIFVDCIETIEVLLHKARRIINRTQLDITPRISLYRVDRTRPEQSDTQYTHLQNCAFSLLPAVTALRL</sequence>
<protein>
    <recommendedName>
        <fullName evidence="2">Inovirus Gp2 family protein</fullName>
    </recommendedName>
</protein>
<reference evidence="1" key="2">
    <citation type="submission" date="2020-02" db="EMBL/GenBank/DDBJ databases">
        <authorList>
            <consortium name="NCBI Pathogen Detection Project"/>
        </authorList>
    </citation>
    <scope>NUCLEOTIDE SEQUENCE</scope>
    <source>
        <strain evidence="1">MA.S/19990610</strain>
    </source>
</reference>
<comment type="caution">
    <text evidence="1">The sequence shown here is derived from an EMBL/GenBank/DDBJ whole genome shotgun (WGS) entry which is preliminary data.</text>
</comment>
<evidence type="ECO:0000313" key="1">
    <source>
        <dbReference type="EMBL" id="HAF9621562.1"/>
    </source>
</evidence>
<gene>
    <name evidence="1" type="ORF">G8P07_002400</name>
</gene>
<proteinExistence type="predicted"/>
<reference evidence="1" key="1">
    <citation type="journal article" date="2018" name="Genome Biol.">
        <title>SKESA: strategic k-mer extension for scrupulous assemblies.</title>
        <authorList>
            <person name="Souvorov A."/>
            <person name="Agarwala R."/>
            <person name="Lipman D.J."/>
        </authorList>
    </citation>
    <scope>NUCLEOTIDE SEQUENCE</scope>
    <source>
        <strain evidence="1">MA.S/19990610</strain>
    </source>
</reference>
<organism evidence="1">
    <name type="scientific">Salmonella enterica</name>
    <name type="common">Salmonella choleraesuis</name>
    <dbReference type="NCBI Taxonomy" id="28901"/>
    <lineage>
        <taxon>Bacteria</taxon>
        <taxon>Pseudomonadati</taxon>
        <taxon>Pseudomonadota</taxon>
        <taxon>Gammaproteobacteria</taxon>
        <taxon>Enterobacterales</taxon>
        <taxon>Enterobacteriaceae</taxon>
        <taxon>Salmonella</taxon>
    </lineage>
</organism>
<dbReference type="AlphaFoldDB" id="A0A755S424"/>
<dbReference type="EMBL" id="DAAWWD010000006">
    <property type="protein sequence ID" value="HAF9621562.1"/>
    <property type="molecule type" value="Genomic_DNA"/>
</dbReference>
<accession>A0A755S424</accession>
<evidence type="ECO:0008006" key="2">
    <source>
        <dbReference type="Google" id="ProtNLM"/>
    </source>
</evidence>
<name>A0A755S424_SALER</name>